<organism evidence="1 2">
    <name type="scientific">Streptomyces populi</name>
    <dbReference type="NCBI Taxonomy" id="2058924"/>
    <lineage>
        <taxon>Bacteria</taxon>
        <taxon>Bacillati</taxon>
        <taxon>Actinomycetota</taxon>
        <taxon>Actinomycetes</taxon>
        <taxon>Kitasatosporales</taxon>
        <taxon>Streptomycetaceae</taxon>
        <taxon>Streptomyces</taxon>
    </lineage>
</organism>
<comment type="caution">
    <text evidence="1">The sequence shown here is derived from an EMBL/GenBank/DDBJ whole genome shotgun (WGS) entry which is preliminary data.</text>
</comment>
<dbReference type="AlphaFoldDB" id="A0A2I0SCS9"/>
<dbReference type="Proteomes" id="UP000236178">
    <property type="component" value="Unassembled WGS sequence"/>
</dbReference>
<accession>A0A2I0SCS9</accession>
<gene>
    <name evidence="1" type="ORF">CW362_38885</name>
</gene>
<evidence type="ECO:0000313" key="2">
    <source>
        <dbReference type="Proteomes" id="UP000236178"/>
    </source>
</evidence>
<name>A0A2I0SCS9_9ACTN</name>
<proteinExistence type="predicted"/>
<reference evidence="1 2" key="1">
    <citation type="submission" date="2017-12" db="EMBL/GenBank/DDBJ databases">
        <title>Streptomyces populusis sp. nov., a novel endophytic actinobacterium isolated from stems of Populus adenopoda Maxim.</title>
        <authorList>
            <person name="Wang Z."/>
        </authorList>
    </citation>
    <scope>NUCLEOTIDE SEQUENCE [LARGE SCALE GENOMIC DNA]</scope>
    <source>
        <strain evidence="1 2">A249</strain>
    </source>
</reference>
<sequence length="127" mass="13894">MRLSHRFAPVFAAVALVMAVPHDAMPHPRAEDVGGGSWPPGIETARRAAVPQPFGAECRTTVTGSHVVAYCHNPYVGTDRVALHVECARWWDIDGDSVPVDVGPAMTVRLTGRCWKEIRTVWITHGE</sequence>
<dbReference type="RefSeq" id="WP_103554310.1">
    <property type="nucleotide sequence ID" value="NZ_JBHJSK010000018.1"/>
</dbReference>
<keyword evidence="2" id="KW-1185">Reference proteome</keyword>
<protein>
    <submittedName>
        <fullName evidence="1">Uncharacterized protein</fullName>
    </submittedName>
</protein>
<dbReference type="OrthoDB" id="4326086at2"/>
<dbReference type="EMBL" id="PJOS01000150">
    <property type="protein sequence ID" value="PKT67741.1"/>
    <property type="molecule type" value="Genomic_DNA"/>
</dbReference>
<evidence type="ECO:0000313" key="1">
    <source>
        <dbReference type="EMBL" id="PKT67741.1"/>
    </source>
</evidence>